<dbReference type="AlphaFoldDB" id="A0A0G0B091"/>
<dbReference type="InterPro" id="IPR029063">
    <property type="entry name" value="SAM-dependent_MTases_sf"/>
</dbReference>
<feature type="domain" description="C-methyltransferase" evidence="2">
    <location>
        <begin position="252"/>
        <end position="411"/>
    </location>
</feature>
<dbReference type="EMBL" id="LBOI01000001">
    <property type="protein sequence ID" value="KKP32220.1"/>
    <property type="molecule type" value="Genomic_DNA"/>
</dbReference>
<keyword evidence="3" id="KW-0489">Methyltransferase</keyword>
<dbReference type="Proteomes" id="UP000034803">
    <property type="component" value="Unassembled WGS sequence"/>
</dbReference>
<evidence type="ECO:0000313" key="4">
    <source>
        <dbReference type="Proteomes" id="UP000034803"/>
    </source>
</evidence>
<dbReference type="Gene3D" id="6.20.50.110">
    <property type="entry name" value="Methyltransferase, zinc-binding domain"/>
    <property type="match status" value="1"/>
</dbReference>
<dbReference type="Pfam" id="PF13489">
    <property type="entry name" value="Methyltransf_23"/>
    <property type="match status" value="1"/>
</dbReference>
<evidence type="ECO:0000259" key="2">
    <source>
        <dbReference type="Pfam" id="PF08484"/>
    </source>
</evidence>
<accession>A0A0G0B091</accession>
<keyword evidence="3" id="KW-0808">Transferase</keyword>
<dbReference type="Gene3D" id="3.40.50.150">
    <property type="entry name" value="Vaccinia Virus protein VP39"/>
    <property type="match status" value="1"/>
</dbReference>
<dbReference type="Pfam" id="PF08421">
    <property type="entry name" value="Methyltransf_13"/>
    <property type="match status" value="1"/>
</dbReference>
<dbReference type="SUPFAM" id="SSF53335">
    <property type="entry name" value="S-adenosyl-L-methionine-dependent methyltransferases"/>
    <property type="match status" value="1"/>
</dbReference>
<dbReference type="InterPro" id="IPR038576">
    <property type="entry name" value="Methyltransf_Zn-bd_dom_put_sf"/>
</dbReference>
<name>A0A0G0B091_9BACT</name>
<dbReference type="GO" id="GO:0008168">
    <property type="term" value="F:methyltransferase activity"/>
    <property type="evidence" value="ECO:0007669"/>
    <property type="project" value="UniProtKB-KW"/>
</dbReference>
<comment type="caution">
    <text evidence="3">The sequence shown here is derived from an EMBL/GenBank/DDBJ whole genome shotgun (WGS) entry which is preliminary data.</text>
</comment>
<gene>
    <name evidence="3" type="ORF">UR21_C0001G0016</name>
</gene>
<feature type="domain" description="Methyltransferase putative zinc binding" evidence="1">
    <location>
        <begin position="11"/>
        <end position="72"/>
    </location>
</feature>
<evidence type="ECO:0000313" key="3">
    <source>
        <dbReference type="EMBL" id="KKP32220.1"/>
    </source>
</evidence>
<dbReference type="GO" id="GO:0032259">
    <property type="term" value="P:methylation"/>
    <property type="evidence" value="ECO:0007669"/>
    <property type="project" value="UniProtKB-KW"/>
</dbReference>
<dbReference type="Gene3D" id="3.40.50.720">
    <property type="entry name" value="NAD(P)-binding Rossmann-like Domain"/>
    <property type="match status" value="1"/>
</dbReference>
<dbReference type="InterPro" id="IPR013630">
    <property type="entry name" value="Methyltransf_Zn-bd_dom_put"/>
</dbReference>
<dbReference type="Pfam" id="PF08484">
    <property type="entry name" value="Methyltransf_14"/>
    <property type="match status" value="1"/>
</dbReference>
<dbReference type="PANTHER" id="PTHR43861">
    <property type="entry name" value="TRANS-ACONITATE 2-METHYLTRANSFERASE-RELATED"/>
    <property type="match status" value="1"/>
</dbReference>
<dbReference type="PANTHER" id="PTHR43861:SF5">
    <property type="entry name" value="BLL5978 PROTEIN"/>
    <property type="match status" value="1"/>
</dbReference>
<dbReference type="Gene3D" id="6.10.250.3100">
    <property type="match status" value="1"/>
</dbReference>
<proteinExistence type="predicted"/>
<reference evidence="3 4" key="1">
    <citation type="journal article" date="2015" name="Nature">
        <title>rRNA introns, odd ribosomes, and small enigmatic genomes across a large radiation of phyla.</title>
        <authorList>
            <person name="Brown C.T."/>
            <person name="Hug L.A."/>
            <person name="Thomas B.C."/>
            <person name="Sharon I."/>
            <person name="Castelle C.J."/>
            <person name="Singh A."/>
            <person name="Wilkins M.J."/>
            <person name="Williams K.H."/>
            <person name="Banfield J.F."/>
        </authorList>
    </citation>
    <scope>NUCLEOTIDE SEQUENCE [LARGE SCALE GENOMIC DNA]</scope>
</reference>
<evidence type="ECO:0000259" key="1">
    <source>
        <dbReference type="Pfam" id="PF08421"/>
    </source>
</evidence>
<organism evidence="3 4">
    <name type="scientific">Candidatus Woesebacteria bacterium GW2011_GWC2_31_9</name>
    <dbReference type="NCBI Taxonomy" id="1618586"/>
    <lineage>
        <taxon>Bacteria</taxon>
        <taxon>Candidatus Woeseibacteriota</taxon>
    </lineage>
</organism>
<dbReference type="InterPro" id="IPR013691">
    <property type="entry name" value="MeTrfase_14"/>
</dbReference>
<protein>
    <submittedName>
        <fullName evidence="3">SAM-dependent methyltransferase</fullName>
    </submittedName>
</protein>
<sequence>MNKDFRVVKKCRICKSSKLYKFLDLNKMPIPNGFRKKEDLNKKEHKYELGCFFCENCSLVQLTIVVNPEIMFKNYLYFSALSKVMMNNFSSLAHEAYLAENLDENSLVCDIGSNDGSLLKFFKSYDSKIVGIDPAENIAKIAELSGIPTEVEYFNSISAKKIRKKYGLADVITATNVIAHTDNLYEVFKGVDILLKKDGVFITEFPYLVDLIDKLEFDTIYHEHLSYFSLKPWNLLVEKCGFEICDIRRLAIHGGSIRITHRRKNRNLKNPAKKTLEFLLDLEEKKGLSKKETYDEFSLKINKLKEELLTLLRSLKKDGKKIVGYGAAAKGNVLTNFFGIDTKILDFIVDATPYKQGLFTPGMKIPVYAENRLLKKMPDYAIILAWNFANEIMEKQETFSAKGGRFIIPLPEIKII</sequence>